<evidence type="ECO:0000313" key="3">
    <source>
        <dbReference type="Proteomes" id="UP000745859"/>
    </source>
</evidence>
<name>A0ABX0U6E6_9FLAO</name>
<comment type="caution">
    <text evidence="2">The sequence shown here is derived from an EMBL/GenBank/DDBJ whole genome shotgun (WGS) entry which is preliminary data.</text>
</comment>
<protein>
    <submittedName>
        <fullName evidence="2">Copper chaperone CopZ</fullName>
    </submittedName>
</protein>
<dbReference type="RefSeq" id="WP_167183038.1">
    <property type="nucleotide sequence ID" value="NZ_JAASQL010000001.1"/>
</dbReference>
<proteinExistence type="predicted"/>
<organism evidence="2 3">
    <name type="scientific">Wenyingzhuangia heitensis</name>
    <dbReference type="NCBI Taxonomy" id="1487859"/>
    <lineage>
        <taxon>Bacteria</taxon>
        <taxon>Pseudomonadati</taxon>
        <taxon>Bacteroidota</taxon>
        <taxon>Flavobacteriia</taxon>
        <taxon>Flavobacteriales</taxon>
        <taxon>Flavobacteriaceae</taxon>
        <taxon>Wenyingzhuangia</taxon>
    </lineage>
</organism>
<sequence>MIKNIIFFFTLLILTACTNQGFNQQNTMVPNTNVNFSISTPSFISLSGIGNYHIEAGQGFMGVIVFNIDGNTFRAFDLGCPYVNPNECQVPMTIENGTGEMSCANCANDDITFTQQITGVTIGEGDSEKTYYLREYSAFLENGSVRITNF</sequence>
<feature type="chain" id="PRO_5047032863" evidence="1">
    <location>
        <begin position="22"/>
        <end position="150"/>
    </location>
</feature>
<gene>
    <name evidence="2" type="ORF">FHR24_000368</name>
</gene>
<evidence type="ECO:0000313" key="2">
    <source>
        <dbReference type="EMBL" id="NIJ43929.1"/>
    </source>
</evidence>
<evidence type="ECO:0000256" key="1">
    <source>
        <dbReference type="SAM" id="SignalP"/>
    </source>
</evidence>
<keyword evidence="1" id="KW-0732">Signal</keyword>
<dbReference type="Proteomes" id="UP000745859">
    <property type="component" value="Unassembled WGS sequence"/>
</dbReference>
<dbReference type="EMBL" id="JAASQL010000001">
    <property type="protein sequence ID" value="NIJ43929.1"/>
    <property type="molecule type" value="Genomic_DNA"/>
</dbReference>
<reference evidence="2 3" key="1">
    <citation type="submission" date="2020-03" db="EMBL/GenBank/DDBJ databases">
        <title>Genomic Encyclopedia of Type Strains, Phase IV (KMG-IV): sequencing the most valuable type-strain genomes for metagenomic binning, comparative biology and taxonomic classification.</title>
        <authorList>
            <person name="Goeker M."/>
        </authorList>
    </citation>
    <scope>NUCLEOTIDE SEQUENCE [LARGE SCALE GENOMIC DNA]</scope>
    <source>
        <strain evidence="2 3">DSM 101599</strain>
    </source>
</reference>
<accession>A0ABX0U6E6</accession>
<dbReference type="PROSITE" id="PS51257">
    <property type="entry name" value="PROKAR_LIPOPROTEIN"/>
    <property type="match status" value="1"/>
</dbReference>
<keyword evidence="3" id="KW-1185">Reference proteome</keyword>
<feature type="signal peptide" evidence="1">
    <location>
        <begin position="1"/>
        <end position="21"/>
    </location>
</feature>